<keyword evidence="10" id="KW-0275">Fatty acid biosynthesis</keyword>
<dbReference type="Proteomes" id="UP000813385">
    <property type="component" value="Unassembled WGS sequence"/>
</dbReference>
<dbReference type="InterPro" id="IPR036291">
    <property type="entry name" value="NAD(P)-bd_dom_sf"/>
</dbReference>
<dbReference type="InterPro" id="IPR051034">
    <property type="entry name" value="Mito_Enoyl-ACP_Reductase"/>
</dbReference>
<gene>
    <name evidence="14" type="ORF">B0T11DRAFT_243502</name>
</gene>
<evidence type="ECO:0000256" key="9">
    <source>
        <dbReference type="ARBA" id="ARBA00023128"/>
    </source>
</evidence>
<dbReference type="SMART" id="SM00829">
    <property type="entry name" value="PKS_ER"/>
    <property type="match status" value="1"/>
</dbReference>
<dbReference type="GO" id="GO:0141148">
    <property type="term" value="F:enoyl-[acyl-carrier-protein] reductase (NADPH) activity"/>
    <property type="evidence" value="ECO:0007669"/>
    <property type="project" value="UniProtKB-EC"/>
</dbReference>
<evidence type="ECO:0000256" key="6">
    <source>
        <dbReference type="ARBA" id="ARBA00022946"/>
    </source>
</evidence>
<evidence type="ECO:0000256" key="12">
    <source>
        <dbReference type="ARBA" id="ARBA00048843"/>
    </source>
</evidence>
<evidence type="ECO:0000256" key="11">
    <source>
        <dbReference type="ARBA" id="ARBA00038963"/>
    </source>
</evidence>
<sequence>MSTGIRTTSRLRPLASSLRRPTAASAVAPLATRVSARHKSGPYGYTQAKALVFSKEGDPADVLSLHTHSISPSLPSNSLLLRALAAPINPADINTVQGVYGAKPPFTSLIGTESPSAIPGNEGVFEVAALGSPDLPFSRGDWVIPFAPAFGTWRTHAVADASSVHRIEREGLTPTAAATVSVNPCTAYRILRSYGPGEGIRPGSLGAMKPLDPGSGAWFIQNGANSGVGRAAIQLGRLWGLRSINVVRDRETPEATDALRAELQSLGADVVVTDSEFQSREWRDRLAEITRGGREQVGLALNCVGGKSATALARSLSESGTLVSYGGMAKQPVALPTGLLIFKDIRFVGFWLSRWNERDVQARRFAVEDILDMIRQGRFKDVPYDEVPWSWETEEATLKQAVSGALGGFRKGKGVFVFGET</sequence>
<name>A0A8K0TGS4_9PEZI</name>
<dbReference type="InterPro" id="IPR020843">
    <property type="entry name" value="ER"/>
</dbReference>
<comment type="catalytic activity">
    <reaction evidence="12">
        <text>a 2,3-saturated acyl-[ACP] + NADP(+) = a (2E)-enoyl-[ACP] + NADPH + H(+)</text>
        <dbReference type="Rhea" id="RHEA:22564"/>
        <dbReference type="Rhea" id="RHEA-COMP:9925"/>
        <dbReference type="Rhea" id="RHEA-COMP:9926"/>
        <dbReference type="ChEBI" id="CHEBI:15378"/>
        <dbReference type="ChEBI" id="CHEBI:57783"/>
        <dbReference type="ChEBI" id="CHEBI:58349"/>
        <dbReference type="ChEBI" id="CHEBI:78784"/>
        <dbReference type="ChEBI" id="CHEBI:78785"/>
        <dbReference type="EC" id="1.3.1.104"/>
    </reaction>
</comment>
<evidence type="ECO:0000313" key="15">
    <source>
        <dbReference type="Proteomes" id="UP000813385"/>
    </source>
</evidence>
<evidence type="ECO:0000256" key="3">
    <source>
        <dbReference type="ARBA" id="ARBA00022516"/>
    </source>
</evidence>
<keyword evidence="4" id="KW-0276">Fatty acid metabolism</keyword>
<protein>
    <recommendedName>
        <fullName evidence="11">enoyl-[acyl-carrier-protein] reductase</fullName>
        <ecNumber evidence="11">1.3.1.104</ecNumber>
    </recommendedName>
</protein>
<dbReference type="InterPro" id="IPR011032">
    <property type="entry name" value="GroES-like_sf"/>
</dbReference>
<evidence type="ECO:0000256" key="2">
    <source>
        <dbReference type="ARBA" id="ARBA00010371"/>
    </source>
</evidence>
<comment type="similarity">
    <text evidence="2">Belongs to the zinc-containing alcohol dehydrogenase family. Quinone oxidoreductase subfamily.</text>
</comment>
<evidence type="ECO:0000256" key="10">
    <source>
        <dbReference type="ARBA" id="ARBA00023160"/>
    </source>
</evidence>
<dbReference type="EC" id="1.3.1.104" evidence="11"/>
<dbReference type="SUPFAM" id="SSF51735">
    <property type="entry name" value="NAD(P)-binding Rossmann-fold domains"/>
    <property type="match status" value="1"/>
</dbReference>
<evidence type="ECO:0000256" key="8">
    <source>
        <dbReference type="ARBA" id="ARBA00023098"/>
    </source>
</evidence>
<keyword evidence="5" id="KW-0521">NADP</keyword>
<keyword evidence="6" id="KW-0809">Transit peptide</keyword>
<evidence type="ECO:0000256" key="4">
    <source>
        <dbReference type="ARBA" id="ARBA00022832"/>
    </source>
</evidence>
<dbReference type="CDD" id="cd08290">
    <property type="entry name" value="ETR"/>
    <property type="match status" value="1"/>
</dbReference>
<dbReference type="OrthoDB" id="7482721at2759"/>
<evidence type="ECO:0000313" key="14">
    <source>
        <dbReference type="EMBL" id="KAH7358290.1"/>
    </source>
</evidence>
<dbReference type="SUPFAM" id="SSF50129">
    <property type="entry name" value="GroES-like"/>
    <property type="match status" value="1"/>
</dbReference>
<evidence type="ECO:0000256" key="7">
    <source>
        <dbReference type="ARBA" id="ARBA00023002"/>
    </source>
</evidence>
<keyword evidence="7" id="KW-0560">Oxidoreductase</keyword>
<comment type="subcellular location">
    <subcellularLocation>
        <location evidence="1">Mitochondrion</location>
    </subcellularLocation>
</comment>
<dbReference type="PANTHER" id="PTHR43981:SF2">
    <property type="entry name" value="ENOYL-[ACYL-CARRIER-PROTEIN] REDUCTASE, MITOCHONDRIAL"/>
    <property type="match status" value="1"/>
</dbReference>
<dbReference type="GO" id="GO:0006633">
    <property type="term" value="P:fatty acid biosynthetic process"/>
    <property type="evidence" value="ECO:0007669"/>
    <property type="project" value="UniProtKB-KW"/>
</dbReference>
<dbReference type="PANTHER" id="PTHR43981">
    <property type="entry name" value="ENOYL-[ACYL-CARRIER-PROTEIN] REDUCTASE, MITOCHONDRIAL"/>
    <property type="match status" value="1"/>
</dbReference>
<proteinExistence type="inferred from homology"/>
<dbReference type="Gene3D" id="3.40.50.720">
    <property type="entry name" value="NAD(P)-binding Rossmann-like Domain"/>
    <property type="match status" value="1"/>
</dbReference>
<accession>A0A8K0TGS4</accession>
<dbReference type="GO" id="GO:0005739">
    <property type="term" value="C:mitochondrion"/>
    <property type="evidence" value="ECO:0007669"/>
    <property type="project" value="UniProtKB-SubCell"/>
</dbReference>
<dbReference type="Pfam" id="PF00107">
    <property type="entry name" value="ADH_zinc_N"/>
    <property type="match status" value="1"/>
</dbReference>
<organism evidence="14 15">
    <name type="scientific">Plectosphaerella cucumerina</name>
    <dbReference type="NCBI Taxonomy" id="40658"/>
    <lineage>
        <taxon>Eukaryota</taxon>
        <taxon>Fungi</taxon>
        <taxon>Dikarya</taxon>
        <taxon>Ascomycota</taxon>
        <taxon>Pezizomycotina</taxon>
        <taxon>Sordariomycetes</taxon>
        <taxon>Hypocreomycetidae</taxon>
        <taxon>Glomerellales</taxon>
        <taxon>Plectosphaerellaceae</taxon>
        <taxon>Plectosphaerella</taxon>
    </lineage>
</organism>
<evidence type="ECO:0000256" key="5">
    <source>
        <dbReference type="ARBA" id="ARBA00022857"/>
    </source>
</evidence>
<evidence type="ECO:0000256" key="1">
    <source>
        <dbReference type="ARBA" id="ARBA00004173"/>
    </source>
</evidence>
<dbReference type="EMBL" id="JAGPXD010000004">
    <property type="protein sequence ID" value="KAH7358290.1"/>
    <property type="molecule type" value="Genomic_DNA"/>
</dbReference>
<reference evidence="14" key="1">
    <citation type="journal article" date="2021" name="Nat. Commun.">
        <title>Genetic determinants of endophytism in the Arabidopsis root mycobiome.</title>
        <authorList>
            <person name="Mesny F."/>
            <person name="Miyauchi S."/>
            <person name="Thiergart T."/>
            <person name="Pickel B."/>
            <person name="Atanasova L."/>
            <person name="Karlsson M."/>
            <person name="Huettel B."/>
            <person name="Barry K.W."/>
            <person name="Haridas S."/>
            <person name="Chen C."/>
            <person name="Bauer D."/>
            <person name="Andreopoulos W."/>
            <person name="Pangilinan J."/>
            <person name="LaButti K."/>
            <person name="Riley R."/>
            <person name="Lipzen A."/>
            <person name="Clum A."/>
            <person name="Drula E."/>
            <person name="Henrissat B."/>
            <person name="Kohler A."/>
            <person name="Grigoriev I.V."/>
            <person name="Martin F.M."/>
            <person name="Hacquard S."/>
        </authorList>
    </citation>
    <scope>NUCLEOTIDE SEQUENCE</scope>
    <source>
        <strain evidence="14">MPI-CAGE-AT-0016</strain>
    </source>
</reference>
<keyword evidence="8" id="KW-0443">Lipid metabolism</keyword>
<keyword evidence="3" id="KW-0444">Lipid biosynthesis</keyword>
<keyword evidence="15" id="KW-1185">Reference proteome</keyword>
<dbReference type="Gene3D" id="3.90.180.10">
    <property type="entry name" value="Medium-chain alcohol dehydrogenases, catalytic domain"/>
    <property type="match status" value="1"/>
</dbReference>
<evidence type="ECO:0000259" key="13">
    <source>
        <dbReference type="SMART" id="SM00829"/>
    </source>
</evidence>
<dbReference type="FunFam" id="3.40.50.720:FF:000112">
    <property type="entry name" value="Enoyl-[acyl-carrier-protein] reductase 1, mitochondrial"/>
    <property type="match status" value="1"/>
</dbReference>
<dbReference type="InterPro" id="IPR013149">
    <property type="entry name" value="ADH-like_C"/>
</dbReference>
<feature type="domain" description="Enoyl reductase (ER)" evidence="13">
    <location>
        <begin position="60"/>
        <end position="416"/>
    </location>
</feature>
<dbReference type="AlphaFoldDB" id="A0A8K0TGS4"/>
<keyword evidence="9" id="KW-0496">Mitochondrion</keyword>
<comment type="caution">
    <text evidence="14">The sequence shown here is derived from an EMBL/GenBank/DDBJ whole genome shotgun (WGS) entry which is preliminary data.</text>
</comment>